<comment type="similarity">
    <text evidence="2 9">Belongs to the OXA1/ALB3/YidC family.</text>
</comment>
<evidence type="ECO:0000256" key="8">
    <source>
        <dbReference type="ARBA" id="ARBA00023136"/>
    </source>
</evidence>
<feature type="domain" description="Membrane insertase YidC/Oxa/ALB C-terminal" evidence="12">
    <location>
        <begin position="137"/>
        <end position="332"/>
    </location>
</feature>
<feature type="transmembrane region" description="Helical" evidence="11">
    <location>
        <begin position="213"/>
        <end position="233"/>
    </location>
</feature>
<keyword evidence="7" id="KW-0496">Mitochondrion</keyword>
<dbReference type="EMBL" id="CP051143">
    <property type="protein sequence ID" value="QIX01960.1"/>
    <property type="molecule type" value="Genomic_DNA"/>
</dbReference>
<evidence type="ECO:0000256" key="3">
    <source>
        <dbReference type="ARBA" id="ARBA00022692"/>
    </source>
</evidence>
<keyword evidence="8 11" id="KW-0472">Membrane</keyword>
<dbReference type="PANTHER" id="PTHR12428">
    <property type="entry name" value="OXA1"/>
    <property type="match status" value="1"/>
</dbReference>
<accession>A0A6H0Y5U0</accession>
<dbReference type="GO" id="GO:0005743">
    <property type="term" value="C:mitochondrial inner membrane"/>
    <property type="evidence" value="ECO:0007669"/>
    <property type="project" value="UniProtKB-SubCell"/>
</dbReference>
<keyword evidence="4" id="KW-0999">Mitochondrion inner membrane</keyword>
<dbReference type="GO" id="GO:0032977">
    <property type="term" value="F:membrane insertase activity"/>
    <property type="evidence" value="ECO:0007669"/>
    <property type="project" value="InterPro"/>
</dbReference>
<dbReference type="InterPro" id="IPR028055">
    <property type="entry name" value="YidC/Oxa/ALB_C"/>
</dbReference>
<keyword evidence="14" id="KW-1185">Reference proteome</keyword>
<evidence type="ECO:0000256" key="10">
    <source>
        <dbReference type="SAM" id="MobiDB-lite"/>
    </source>
</evidence>
<feature type="transmembrane region" description="Helical" evidence="11">
    <location>
        <begin position="137"/>
        <end position="157"/>
    </location>
</feature>
<dbReference type="Pfam" id="PF02096">
    <property type="entry name" value="60KD_IMP"/>
    <property type="match status" value="1"/>
</dbReference>
<dbReference type="InterPro" id="IPR001708">
    <property type="entry name" value="YidC/ALB3/OXA1/COX18"/>
</dbReference>
<evidence type="ECO:0000256" key="6">
    <source>
        <dbReference type="ARBA" id="ARBA00022989"/>
    </source>
</evidence>
<feature type="transmembrane region" description="Helical" evidence="11">
    <location>
        <begin position="253"/>
        <end position="272"/>
    </location>
</feature>
<comment type="subcellular location">
    <subcellularLocation>
        <location evidence="9">Membrane</location>
        <topology evidence="9">Multi-pass membrane protein</topology>
    </subcellularLocation>
    <subcellularLocation>
        <location evidence="1">Mitochondrion inner membrane</location>
        <topology evidence="1">Multi-pass membrane protein</topology>
    </subcellularLocation>
</comment>
<feature type="transmembrane region" description="Helical" evidence="11">
    <location>
        <begin position="293"/>
        <end position="309"/>
    </location>
</feature>
<keyword evidence="5" id="KW-0809">Transit peptide</keyword>
<dbReference type="OrthoDB" id="2148490at2759"/>
<evidence type="ECO:0000259" key="12">
    <source>
        <dbReference type="Pfam" id="PF02096"/>
    </source>
</evidence>
<organism evidence="13 14">
    <name type="scientific">Peltaster fructicola</name>
    <dbReference type="NCBI Taxonomy" id="286661"/>
    <lineage>
        <taxon>Eukaryota</taxon>
        <taxon>Fungi</taxon>
        <taxon>Dikarya</taxon>
        <taxon>Ascomycota</taxon>
        <taxon>Pezizomycotina</taxon>
        <taxon>Dothideomycetes</taxon>
        <taxon>Dothideomycetes incertae sedis</taxon>
        <taxon>Peltaster</taxon>
    </lineage>
</organism>
<keyword evidence="3 9" id="KW-0812">Transmembrane</keyword>
<gene>
    <name evidence="13" type="ORF">AMS68_007477</name>
</gene>
<evidence type="ECO:0000256" key="4">
    <source>
        <dbReference type="ARBA" id="ARBA00022792"/>
    </source>
</evidence>
<dbReference type="GO" id="GO:0032979">
    <property type="term" value="P:protein insertion into mitochondrial inner membrane from matrix"/>
    <property type="evidence" value="ECO:0007669"/>
    <property type="project" value="TreeGrafter"/>
</dbReference>
<feature type="region of interest" description="Disordered" evidence="10">
    <location>
        <begin position="351"/>
        <end position="458"/>
    </location>
</feature>
<dbReference type="Proteomes" id="UP000503462">
    <property type="component" value="Chromosome 5"/>
</dbReference>
<protein>
    <recommendedName>
        <fullName evidence="12">Membrane insertase YidC/Oxa/ALB C-terminal domain-containing protein</fullName>
    </recommendedName>
</protein>
<evidence type="ECO:0000256" key="2">
    <source>
        <dbReference type="ARBA" id="ARBA00009877"/>
    </source>
</evidence>
<reference evidence="13 14" key="1">
    <citation type="journal article" date="2016" name="Sci. Rep.">
        <title>Peltaster fructicola genome reveals evolution from an invasive phytopathogen to an ectophytic parasite.</title>
        <authorList>
            <person name="Xu C."/>
            <person name="Chen H."/>
            <person name="Gleason M.L."/>
            <person name="Xu J.R."/>
            <person name="Liu H."/>
            <person name="Zhang R."/>
            <person name="Sun G."/>
        </authorList>
    </citation>
    <scope>NUCLEOTIDE SEQUENCE [LARGE SCALE GENOMIC DNA]</scope>
    <source>
        <strain evidence="13 14">LNHT1506</strain>
    </source>
</reference>
<feature type="compositionally biased region" description="Polar residues" evidence="10">
    <location>
        <begin position="420"/>
        <end position="429"/>
    </location>
</feature>
<evidence type="ECO:0000256" key="7">
    <source>
        <dbReference type="ARBA" id="ARBA00023128"/>
    </source>
</evidence>
<evidence type="ECO:0000256" key="1">
    <source>
        <dbReference type="ARBA" id="ARBA00004448"/>
    </source>
</evidence>
<feature type="compositionally biased region" description="Basic and acidic residues" evidence="10">
    <location>
        <begin position="430"/>
        <end position="458"/>
    </location>
</feature>
<name>A0A6H0Y5U0_9PEZI</name>
<feature type="compositionally biased region" description="Low complexity" evidence="10">
    <location>
        <begin position="399"/>
        <end position="419"/>
    </location>
</feature>
<feature type="compositionally biased region" description="Polar residues" evidence="10">
    <location>
        <begin position="352"/>
        <end position="375"/>
    </location>
</feature>
<dbReference type="PANTHER" id="PTHR12428:SF66">
    <property type="entry name" value="MITOCHONDRIAL INNER MEMBRANE PROTEIN OXA1L"/>
    <property type="match status" value="1"/>
</dbReference>
<evidence type="ECO:0000313" key="14">
    <source>
        <dbReference type="Proteomes" id="UP000503462"/>
    </source>
</evidence>
<dbReference type="AlphaFoldDB" id="A0A6H0Y5U0"/>
<keyword evidence="6 11" id="KW-1133">Transmembrane helix</keyword>
<evidence type="ECO:0000313" key="13">
    <source>
        <dbReference type="EMBL" id="QIX01960.1"/>
    </source>
</evidence>
<evidence type="ECO:0000256" key="11">
    <source>
        <dbReference type="SAM" id="Phobius"/>
    </source>
</evidence>
<proteinExistence type="inferred from homology"/>
<sequence>MIPSRGLHALKSIAPHVRIQTRNISIARTIPSRSQLRVATPFITQPSIIATTAIASAKFRRNASTAPTSQPETITNTSPLPNIDTLTLDDIDFSTPGVPTQEGIGYLKEIGLDFGWGPTAIIEWTIEHLHISAGLPWWGSIAVAAALFRVLTFPLFLRSAHSAAKQNALHSIFDPINERLKQFQKEGNMAAAQAETQKLMAARRKAGIGLTDMLIPAVVQGVVGFCSFRLLRAMSVLPVPGLRDGGFSWLTDLTVPDGFLIVPTFLAITTHVMIRLGGETGSSTTMNPTMQKLLFWGMPTLIFAVTIFQPGALCVWFGVSTFMALLQTFVLQSNSTRRIFGLPPVYKKPKSAQPTGNTFVGPQPSQGYTRPTYQAPNLRRSKNESKIIDTTLAEPKGATPKSSNTTSKKTSLLTQMTSSVTDTVKNYNAENKEKRLKQLETKRKEDAIRQAFERRRQS</sequence>
<evidence type="ECO:0000256" key="5">
    <source>
        <dbReference type="ARBA" id="ARBA00022946"/>
    </source>
</evidence>
<evidence type="ECO:0000256" key="9">
    <source>
        <dbReference type="RuleBase" id="RU003945"/>
    </source>
</evidence>
<dbReference type="CDD" id="cd20069">
    <property type="entry name" value="5TM_Oxa1-like"/>
    <property type="match status" value="1"/>
</dbReference>